<keyword evidence="5" id="KW-0233">DNA recombination</keyword>
<proteinExistence type="inferred from homology"/>
<dbReference type="EMBL" id="NMTS02000102">
    <property type="protein sequence ID" value="PLK28292.1"/>
    <property type="molecule type" value="Genomic_DNA"/>
</dbReference>
<evidence type="ECO:0000256" key="3">
    <source>
        <dbReference type="ARBA" id="ARBA00022908"/>
    </source>
</evidence>
<comment type="caution">
    <text evidence="9">The sequence shown here is derived from an EMBL/GenBank/DDBJ whole genome shotgun (WGS) entry which is preliminary data.</text>
</comment>
<dbReference type="InterPro" id="IPR013762">
    <property type="entry name" value="Integrase-like_cat_sf"/>
</dbReference>
<dbReference type="Pfam" id="PF14659">
    <property type="entry name" value="Phage_int_SAM_3"/>
    <property type="match status" value="1"/>
</dbReference>
<keyword evidence="4 6" id="KW-0238">DNA-binding</keyword>
<comment type="function">
    <text evidence="1">Site-specific tyrosine recombinase, which acts by catalyzing the cutting and rejoining of the recombining DNA molecules.</text>
</comment>
<dbReference type="SUPFAM" id="SSF56349">
    <property type="entry name" value="DNA breaking-rejoining enzymes"/>
    <property type="match status" value="1"/>
</dbReference>
<dbReference type="PROSITE" id="PS51900">
    <property type="entry name" value="CB"/>
    <property type="match status" value="1"/>
</dbReference>
<gene>
    <name evidence="9" type="ORF">CGS50_013565</name>
</gene>
<dbReference type="Gene3D" id="1.10.150.130">
    <property type="match status" value="1"/>
</dbReference>
<protein>
    <submittedName>
        <fullName evidence="9">Site-specific integrase</fullName>
    </submittedName>
</protein>
<dbReference type="InterPro" id="IPR004107">
    <property type="entry name" value="Integrase_SAM-like_N"/>
</dbReference>
<dbReference type="InterPro" id="IPR010998">
    <property type="entry name" value="Integrase_recombinase_N"/>
</dbReference>
<evidence type="ECO:0000256" key="6">
    <source>
        <dbReference type="PROSITE-ProRule" id="PRU01248"/>
    </source>
</evidence>
<evidence type="ECO:0000313" key="10">
    <source>
        <dbReference type="Proteomes" id="UP000221015"/>
    </source>
</evidence>
<accession>A0A2J4JK98</accession>
<evidence type="ECO:0000256" key="4">
    <source>
        <dbReference type="ARBA" id="ARBA00023125"/>
    </source>
</evidence>
<dbReference type="InterPro" id="IPR002104">
    <property type="entry name" value="Integrase_catalytic"/>
</dbReference>
<comment type="similarity">
    <text evidence="2">Belongs to the 'phage' integrase family.</text>
</comment>
<name>A0A2J4JK98_9FIRM</name>
<dbReference type="GO" id="GO:0006310">
    <property type="term" value="P:DNA recombination"/>
    <property type="evidence" value="ECO:0007669"/>
    <property type="project" value="UniProtKB-KW"/>
</dbReference>
<evidence type="ECO:0000256" key="5">
    <source>
        <dbReference type="ARBA" id="ARBA00023172"/>
    </source>
</evidence>
<dbReference type="InterPro" id="IPR011010">
    <property type="entry name" value="DNA_brk_join_enz"/>
</dbReference>
<keyword evidence="3" id="KW-0229">DNA integration</keyword>
<evidence type="ECO:0000259" key="8">
    <source>
        <dbReference type="PROSITE" id="PS51900"/>
    </source>
</evidence>
<dbReference type="PANTHER" id="PTHR30349">
    <property type="entry name" value="PHAGE INTEGRASE-RELATED"/>
    <property type="match status" value="1"/>
</dbReference>
<dbReference type="PROSITE" id="PS51898">
    <property type="entry name" value="TYR_RECOMBINASE"/>
    <property type="match status" value="1"/>
</dbReference>
<dbReference type="CDD" id="cd01189">
    <property type="entry name" value="INT_ICEBs1_C_like"/>
    <property type="match status" value="1"/>
</dbReference>
<evidence type="ECO:0000313" key="9">
    <source>
        <dbReference type="EMBL" id="PLK28292.1"/>
    </source>
</evidence>
<dbReference type="GO" id="GO:0015074">
    <property type="term" value="P:DNA integration"/>
    <property type="evidence" value="ECO:0007669"/>
    <property type="project" value="UniProtKB-KW"/>
</dbReference>
<evidence type="ECO:0000256" key="2">
    <source>
        <dbReference type="ARBA" id="ARBA00008857"/>
    </source>
</evidence>
<dbReference type="PANTHER" id="PTHR30349:SF91">
    <property type="entry name" value="INTA PROTEIN"/>
    <property type="match status" value="1"/>
</dbReference>
<evidence type="ECO:0000256" key="1">
    <source>
        <dbReference type="ARBA" id="ARBA00003283"/>
    </source>
</evidence>
<dbReference type="InterPro" id="IPR050090">
    <property type="entry name" value="Tyrosine_recombinase_XerCD"/>
</dbReference>
<dbReference type="RefSeq" id="WP_097781083.1">
    <property type="nucleotide sequence ID" value="NZ_NMTS02000102.1"/>
</dbReference>
<evidence type="ECO:0000259" key="7">
    <source>
        <dbReference type="PROSITE" id="PS51898"/>
    </source>
</evidence>
<dbReference type="Proteomes" id="UP000221015">
    <property type="component" value="Unassembled WGS sequence"/>
</dbReference>
<feature type="domain" description="Core-binding (CB)" evidence="8">
    <location>
        <begin position="59"/>
        <end position="163"/>
    </location>
</feature>
<dbReference type="InterPro" id="IPR044068">
    <property type="entry name" value="CB"/>
</dbReference>
<sequence length="466" mass="53370">MASIMKRGNTYSVRYNYKDHAGKPCKGWETFKTKAEAQERKITVEKELLDGTFLVPDTMTVEEMLYKWIPIQSSKHKWSPKTYTQSVAMVQNLIVPYIGKRKVQDLRTYDIEQFYATLSQTPCGQYVHGVKQELTENQKKRLLSSTSIHEVHTLLKTAFSYAVDWDLIHKSPTPREAPKINTEERTIWDERTMLAALQTIENPALHLAVHMSMILSLREGEILGLQPGDLDFDAADGRGTISVNKALQRADKVALSKIDPTQIYHTFPDRREGSKSSLILKRTKTKKSNRILYMTKPLKEELLAWLEKMKQDEQSAPEKYSNCGQLFRLPDGLPIAPDVLTKWYRMWRAEHPEFEKIVFHGLRHSSATYQLLQSGGDFKSVQGNTGHATATVLMDTYAHTQDKPRLELTEKIEADFYTQDVAGAKPQKPPENKTPVATKITGKMILEAIRQMDAEERRELTRVLFA</sequence>
<feature type="domain" description="Tyr recombinase" evidence="7">
    <location>
        <begin position="176"/>
        <end position="411"/>
    </location>
</feature>
<organism evidence="9 10">
    <name type="scientific">Faecalibacterium prausnitzii</name>
    <dbReference type="NCBI Taxonomy" id="853"/>
    <lineage>
        <taxon>Bacteria</taxon>
        <taxon>Bacillati</taxon>
        <taxon>Bacillota</taxon>
        <taxon>Clostridia</taxon>
        <taxon>Eubacteriales</taxon>
        <taxon>Oscillospiraceae</taxon>
        <taxon>Faecalibacterium</taxon>
    </lineage>
</organism>
<dbReference type="GO" id="GO:0003677">
    <property type="term" value="F:DNA binding"/>
    <property type="evidence" value="ECO:0007669"/>
    <property type="project" value="UniProtKB-UniRule"/>
</dbReference>
<dbReference type="Gene3D" id="1.10.443.10">
    <property type="entry name" value="Intergrase catalytic core"/>
    <property type="match status" value="1"/>
</dbReference>
<dbReference type="Pfam" id="PF00589">
    <property type="entry name" value="Phage_integrase"/>
    <property type="match status" value="1"/>
</dbReference>
<dbReference type="AlphaFoldDB" id="A0A2J4JK98"/>
<reference evidence="9 10" key="1">
    <citation type="journal article" date="2017" name="Front. Microbiol.">
        <title>New Insights into the Diversity of the Genus Faecalibacterium.</title>
        <authorList>
            <person name="Benevides L."/>
            <person name="Burman S."/>
            <person name="Martin R."/>
            <person name="Robert V."/>
            <person name="Thomas M."/>
            <person name="Miquel S."/>
            <person name="Chain F."/>
            <person name="Sokol H."/>
            <person name="Bermudez-Humaran L.G."/>
            <person name="Morrison M."/>
            <person name="Langella P."/>
            <person name="Azevedo V.A."/>
            <person name="Chatel J.M."/>
            <person name="Soares S."/>
        </authorList>
    </citation>
    <scope>NUCLEOTIDE SEQUENCE [LARGE SCALE GENOMIC DNA]</scope>
    <source>
        <strain evidence="9 10">CNCM I 4542</strain>
    </source>
</reference>